<evidence type="ECO:0000259" key="4">
    <source>
        <dbReference type="Pfam" id="PF10145"/>
    </source>
</evidence>
<dbReference type="SUPFAM" id="SSF58113">
    <property type="entry name" value="Apolipoprotein A-I"/>
    <property type="match status" value="1"/>
</dbReference>
<evidence type="ECO:0000313" key="5">
    <source>
        <dbReference type="EMBL" id="RGR45778.1"/>
    </source>
</evidence>
<evidence type="ECO:0000313" key="6">
    <source>
        <dbReference type="Proteomes" id="UP000285839"/>
    </source>
</evidence>
<feature type="coiled-coil region" evidence="2">
    <location>
        <begin position="23"/>
        <end position="112"/>
    </location>
</feature>
<keyword evidence="2" id="KW-0175">Coiled coil</keyword>
<protein>
    <submittedName>
        <fullName evidence="5">Phage tail tape measure protein</fullName>
    </submittedName>
</protein>
<dbReference type="PANTHER" id="PTHR37813:SF1">
    <property type="entry name" value="FELS-2 PROPHAGE PROTEIN"/>
    <property type="match status" value="1"/>
</dbReference>
<sequence>MAGSKNEAKIQFTAETSDFTAAIKDANSEMSSLRAEMKLNEAQFQNTGDSTEYLQNKSELLQQLEANRDKQEALTEKLEVARDIYGDDSAEVQKLENQLTYAQVEEQNLMHQVSDTNDAMNDQGDAADTAGEKVDSMAEILVNAGIASAISDIAQEALDMAQSFDEAEAAIVEGTGASGDALEELGDAAKKAYSNIADKDSSLTDVSNILAELNTRFGITGDQAAGVTEKIANFAKHTGTDGTKAVDSIANVTKRWGLGIDDVDGLLDDLTTANQSCQMSVDDLTGYLTNNSTAFQELGYDTTDALALLISLSDSGANVGSVMGGMTKAVTNLSGVTKDVPGTFQQAIQAIGDCDTVSEALQAQVGDTGKTVEDIFGKKAAQELAVNIQNGNFQIDKWTEALQNNEGALEGTTEGATTMQDSWSQATNNVSLALSQTFVPVISDVVKQVAEVVTKIAQVVQSSPELQAVIVGVAAGLGILATALAISSVISVVQKAFALLNTTMLANPIFLVVTALAALAAGLVYAYNNSETFRNIVNQAFEVMKSVVITVVTTVRDTVVTVFEAIKSAISTAVSTASTVVSNVFNTMKSTVTTIVNAISTAASTAFNAMKTAVTTAVNATKTAVTTVWNGIKSTVSTVVNAVRTTVTTVWNGIRSVTSSVWNGIKTAVTTPINAAKSAVSTTVNGIRSTMTSVFGGIRSTVSSIFSGIQSAITSPIQTAKNTLANLVSGIKGLFSGLHISLPHINLPHFRISGGTPPYGIAGKGTAPSIGIDWYAQGAVLKKATSFGINTATGNRMVGGEAGYEAVAPIDVLQGYVQAAVESVVGNSTLDYDLLADKIANACARTNTTLELDGRQLGRVVRGYV</sequence>
<reference evidence="5 6" key="1">
    <citation type="submission" date="2018-08" db="EMBL/GenBank/DDBJ databases">
        <title>A genome reference for cultivated species of the human gut microbiota.</title>
        <authorList>
            <person name="Zou Y."/>
            <person name="Xue W."/>
            <person name="Luo G."/>
        </authorList>
    </citation>
    <scope>NUCLEOTIDE SEQUENCE [LARGE SCALE GENOMIC DNA]</scope>
    <source>
        <strain evidence="5 6">AF25-21</strain>
    </source>
</reference>
<feature type="domain" description="Phage tail tape measure protein" evidence="4">
    <location>
        <begin position="202"/>
        <end position="377"/>
    </location>
</feature>
<organism evidence="5 6">
    <name type="scientific">Blautia obeum</name>
    <dbReference type="NCBI Taxonomy" id="40520"/>
    <lineage>
        <taxon>Bacteria</taxon>
        <taxon>Bacillati</taxon>
        <taxon>Bacillota</taxon>
        <taxon>Clostridia</taxon>
        <taxon>Lachnospirales</taxon>
        <taxon>Lachnospiraceae</taxon>
        <taxon>Blautia</taxon>
    </lineage>
</organism>
<keyword evidence="3" id="KW-1133">Transmembrane helix</keyword>
<keyword evidence="3" id="KW-0472">Membrane</keyword>
<keyword evidence="3" id="KW-0812">Transmembrane</keyword>
<dbReference type="Proteomes" id="UP000285839">
    <property type="component" value="Unassembled WGS sequence"/>
</dbReference>
<evidence type="ECO:0000256" key="3">
    <source>
        <dbReference type="SAM" id="Phobius"/>
    </source>
</evidence>
<dbReference type="Pfam" id="PF10145">
    <property type="entry name" value="PhageMin_Tail"/>
    <property type="match status" value="1"/>
</dbReference>
<dbReference type="NCBIfam" id="TIGR01760">
    <property type="entry name" value="tape_meas_TP901"/>
    <property type="match status" value="1"/>
</dbReference>
<dbReference type="Gene3D" id="1.20.120.20">
    <property type="entry name" value="Apolipoprotein"/>
    <property type="match status" value="2"/>
</dbReference>
<feature type="transmembrane region" description="Helical" evidence="3">
    <location>
        <begin position="468"/>
        <end position="493"/>
    </location>
</feature>
<feature type="transmembrane region" description="Helical" evidence="3">
    <location>
        <begin position="505"/>
        <end position="527"/>
    </location>
</feature>
<dbReference type="InterPro" id="IPR010090">
    <property type="entry name" value="Phage_tape_meas"/>
</dbReference>
<evidence type="ECO:0000256" key="2">
    <source>
        <dbReference type="SAM" id="Coils"/>
    </source>
</evidence>
<comment type="caution">
    <text evidence="5">The sequence shown here is derived from an EMBL/GenBank/DDBJ whole genome shotgun (WGS) entry which is preliminary data.</text>
</comment>
<dbReference type="PANTHER" id="PTHR37813">
    <property type="entry name" value="FELS-2 PROPHAGE PROTEIN"/>
    <property type="match status" value="1"/>
</dbReference>
<dbReference type="AlphaFoldDB" id="A0A412EM13"/>
<accession>A0A412EM13</accession>
<name>A0A412EM13_9FIRM</name>
<gene>
    <name evidence="5" type="ORF">DWY46_16455</name>
</gene>
<dbReference type="RefSeq" id="WP_118031669.1">
    <property type="nucleotide sequence ID" value="NZ_QRUH01000017.1"/>
</dbReference>
<keyword evidence="1" id="KW-1188">Viral release from host cell</keyword>
<proteinExistence type="predicted"/>
<evidence type="ECO:0000256" key="1">
    <source>
        <dbReference type="ARBA" id="ARBA00022612"/>
    </source>
</evidence>
<dbReference type="EMBL" id="QRUH01000017">
    <property type="protein sequence ID" value="RGR45778.1"/>
    <property type="molecule type" value="Genomic_DNA"/>
</dbReference>